<organism evidence="3 4">
    <name type="scientific">Candidatus Daviesbacteria bacterium RIFCSPLOWO2_02_FULL_38_15</name>
    <dbReference type="NCBI Taxonomy" id="1797794"/>
    <lineage>
        <taxon>Bacteria</taxon>
        <taxon>Candidatus Daviesiibacteriota</taxon>
    </lineage>
</organism>
<keyword evidence="1" id="KW-0479">Metal-binding</keyword>
<evidence type="ECO:0000256" key="1">
    <source>
        <dbReference type="ARBA" id="ARBA00022723"/>
    </source>
</evidence>
<gene>
    <name evidence="3" type="ORF">A3H40_04385</name>
</gene>
<dbReference type="GO" id="GO:0005737">
    <property type="term" value="C:cytoplasm"/>
    <property type="evidence" value="ECO:0007669"/>
    <property type="project" value="TreeGrafter"/>
</dbReference>
<keyword evidence="2" id="KW-0378">Hydrolase</keyword>
<sequence>MNKDKSRLVKFEPKTIKLTKNEAQVLKLLVEAGEMIASIYQLQENPEFLGANFYPHDASKQEIEETAKVDPEILSSYTVVERVNGKLATISYHIKYATLLKPLVDKLIEASKLTDNKNFAKLLKLQAKALLTGSYEEAIIAKLKMKPYKLDFSIGPDDRLDDQLFFAKASYEGWVGVVDLEQTKVFNKYKDLILSARRKALIPSEIINYNISNVNAKVEDVVLLSGLLAKTMFVGLNFPSDFSIIEKNGLEIVLFKQINQLRLDEQLLPIFKKIFSKEFRQGFTLEDLKRGNIDYIALHELAHSYLNYRNVNKNLQDFAPAIKELAATALGIRVCGSLLLKDVVTTKQLESMIVAFICRSFYLAERRKKDKSMLSYTLGGTIFINFMLENGALKQLKGMTIPNFMKIFVSLHELSSILERLLSSGTREDAEFFVKKYE</sequence>
<accession>A0A1F5N476</accession>
<dbReference type="STRING" id="1797794.A3H40_04385"/>
<dbReference type="PANTHER" id="PTHR23422:SF9">
    <property type="entry name" value="ZN-DEPENDENT HYDROLASE"/>
    <property type="match status" value="1"/>
</dbReference>
<dbReference type="Proteomes" id="UP000177057">
    <property type="component" value="Unassembled WGS sequence"/>
</dbReference>
<dbReference type="GO" id="GO:0008239">
    <property type="term" value="F:dipeptidyl-peptidase activity"/>
    <property type="evidence" value="ECO:0007669"/>
    <property type="project" value="TreeGrafter"/>
</dbReference>
<evidence type="ECO:0000313" key="4">
    <source>
        <dbReference type="Proteomes" id="UP000177057"/>
    </source>
</evidence>
<proteinExistence type="predicted"/>
<protein>
    <submittedName>
        <fullName evidence="3">Uncharacterized protein</fullName>
    </submittedName>
</protein>
<evidence type="ECO:0000256" key="2">
    <source>
        <dbReference type="ARBA" id="ARBA00022801"/>
    </source>
</evidence>
<dbReference type="EMBL" id="MFDV01000008">
    <property type="protein sequence ID" value="OGE72455.1"/>
    <property type="molecule type" value="Genomic_DNA"/>
</dbReference>
<name>A0A1F5N476_9BACT</name>
<dbReference type="AlphaFoldDB" id="A0A1F5N476"/>
<dbReference type="PANTHER" id="PTHR23422">
    <property type="entry name" value="DIPEPTIDYL PEPTIDASE III-RELATED"/>
    <property type="match status" value="1"/>
</dbReference>
<dbReference type="GO" id="GO:0046872">
    <property type="term" value="F:metal ion binding"/>
    <property type="evidence" value="ECO:0007669"/>
    <property type="project" value="UniProtKB-KW"/>
</dbReference>
<comment type="caution">
    <text evidence="3">The sequence shown here is derived from an EMBL/GenBank/DDBJ whole genome shotgun (WGS) entry which is preliminary data.</text>
</comment>
<dbReference type="Gene3D" id="3.30.540.30">
    <property type="match status" value="1"/>
</dbReference>
<evidence type="ECO:0000313" key="3">
    <source>
        <dbReference type="EMBL" id="OGE72455.1"/>
    </source>
</evidence>
<reference evidence="3 4" key="1">
    <citation type="journal article" date="2016" name="Nat. Commun.">
        <title>Thousands of microbial genomes shed light on interconnected biogeochemical processes in an aquifer system.</title>
        <authorList>
            <person name="Anantharaman K."/>
            <person name="Brown C.T."/>
            <person name="Hug L.A."/>
            <person name="Sharon I."/>
            <person name="Castelle C.J."/>
            <person name="Probst A.J."/>
            <person name="Thomas B.C."/>
            <person name="Singh A."/>
            <person name="Wilkins M.J."/>
            <person name="Karaoz U."/>
            <person name="Brodie E.L."/>
            <person name="Williams K.H."/>
            <person name="Hubbard S.S."/>
            <person name="Banfield J.F."/>
        </authorList>
    </citation>
    <scope>NUCLEOTIDE SEQUENCE [LARGE SCALE GENOMIC DNA]</scope>
</reference>
<dbReference type="InterPro" id="IPR039461">
    <property type="entry name" value="Peptidase_M49"/>
</dbReference>